<name>R3IE66_ENTFL</name>
<evidence type="ECO:0008006" key="3">
    <source>
        <dbReference type="Google" id="ProtNLM"/>
    </source>
</evidence>
<reference evidence="1 2" key="1">
    <citation type="submission" date="2013-02" db="EMBL/GenBank/DDBJ databases">
        <title>The Genome Sequence of Enterococcus faecalis ATCC_6055.</title>
        <authorList>
            <consortium name="The Broad Institute Genome Sequencing Platform"/>
            <consortium name="The Broad Institute Genome Sequencing Center for Infectious Disease"/>
            <person name="Earl A.M."/>
            <person name="Gilmore M.S."/>
            <person name="Lebreton F."/>
            <person name="Walker B."/>
            <person name="Young S.K."/>
            <person name="Zeng Q."/>
            <person name="Gargeya S."/>
            <person name="Fitzgerald M."/>
            <person name="Haas B."/>
            <person name="Abouelleil A."/>
            <person name="Alvarado L."/>
            <person name="Arachchi H.M."/>
            <person name="Berlin A.M."/>
            <person name="Chapman S.B."/>
            <person name="Dewar J."/>
            <person name="Goldberg J."/>
            <person name="Griggs A."/>
            <person name="Gujja S."/>
            <person name="Hansen M."/>
            <person name="Howarth C."/>
            <person name="Imamovic A."/>
            <person name="Larimer J."/>
            <person name="McCowan C."/>
            <person name="Murphy C."/>
            <person name="Neiman D."/>
            <person name="Pearson M."/>
            <person name="Priest M."/>
            <person name="Roberts A."/>
            <person name="Saif S."/>
            <person name="Shea T."/>
            <person name="Sisk P."/>
            <person name="Sykes S."/>
            <person name="Wortman J."/>
            <person name="Nusbaum C."/>
            <person name="Birren B."/>
        </authorList>
    </citation>
    <scope>NUCLEOTIDE SEQUENCE [LARGE SCALE GENOMIC DNA]</scope>
    <source>
        <strain evidence="1 2">ATCC 6055</strain>
    </source>
</reference>
<protein>
    <recommendedName>
        <fullName evidence="3">HK97 gp10 family phage protein</fullName>
    </recommendedName>
</protein>
<accession>R3IE66</accession>
<dbReference type="Proteomes" id="UP000013638">
    <property type="component" value="Unassembled WGS sequence"/>
</dbReference>
<proteinExistence type="predicted"/>
<dbReference type="AlphaFoldDB" id="R3IE66"/>
<organism evidence="1 2">
    <name type="scientific">Enterococcus faecalis ATCC 6055</name>
    <dbReference type="NCBI Taxonomy" id="1169311"/>
    <lineage>
        <taxon>Bacteria</taxon>
        <taxon>Bacillati</taxon>
        <taxon>Bacillota</taxon>
        <taxon>Bacilli</taxon>
        <taxon>Lactobacillales</taxon>
        <taxon>Enterococcaceae</taxon>
        <taxon>Enterococcus</taxon>
    </lineage>
</organism>
<dbReference type="HOGENOM" id="CLU_151130_0_0_9"/>
<dbReference type="PATRIC" id="fig|1169311.3.peg.269"/>
<evidence type="ECO:0000313" key="2">
    <source>
        <dbReference type="Proteomes" id="UP000013638"/>
    </source>
</evidence>
<sequence>MSAAFNTSTAWDVEFVDLDKLRENMMKIPGSSETIINQVLRTKSAEMTAKTIISGMPVSDVKNRIMKRKHAKFSNSLKIDYMNLGFKERPQKRFEYLKYPDLGIGTSIGKVPQEFMRKGMEKEVPVITKDLNEALINEINKNIGGN</sequence>
<evidence type="ECO:0000313" key="1">
    <source>
        <dbReference type="EMBL" id="EOK16152.1"/>
    </source>
</evidence>
<dbReference type="EMBL" id="ASDZ01000004">
    <property type="protein sequence ID" value="EOK16152.1"/>
    <property type="molecule type" value="Genomic_DNA"/>
</dbReference>
<dbReference type="RefSeq" id="WP_010783995.1">
    <property type="nucleotide sequence ID" value="NZ_KB944840.1"/>
</dbReference>
<gene>
    <name evidence="1" type="ORF">WOU_00272</name>
</gene>
<comment type="caution">
    <text evidence="1">The sequence shown here is derived from an EMBL/GenBank/DDBJ whole genome shotgun (WGS) entry which is preliminary data.</text>
</comment>